<protein>
    <recommendedName>
        <fullName evidence="3">Type I phosphodiesterase/nucleotide pyrophosphatase</fullName>
    </recommendedName>
</protein>
<name>A0ABN0P2F6_TRESO</name>
<evidence type="ECO:0000313" key="2">
    <source>
        <dbReference type="Proteomes" id="UP000016646"/>
    </source>
</evidence>
<evidence type="ECO:0008006" key="3">
    <source>
        <dbReference type="Google" id="ProtNLM"/>
    </source>
</evidence>
<dbReference type="RefSeq" id="WP_021495855.1">
    <property type="nucleotide sequence ID" value="NZ_AVQI01000084.1"/>
</dbReference>
<dbReference type="EMBL" id="AVQI01000084">
    <property type="protein sequence ID" value="ERJ97763.1"/>
    <property type="molecule type" value="Genomic_DNA"/>
</dbReference>
<dbReference type="Proteomes" id="UP000016646">
    <property type="component" value="Unassembled WGS sequence"/>
</dbReference>
<proteinExistence type="predicted"/>
<evidence type="ECO:0000313" key="1">
    <source>
        <dbReference type="EMBL" id="ERJ97763.1"/>
    </source>
</evidence>
<accession>A0ABN0P2F6</accession>
<dbReference type="InterPro" id="IPR017850">
    <property type="entry name" value="Alkaline_phosphatase_core_sf"/>
</dbReference>
<dbReference type="Gene3D" id="3.40.720.10">
    <property type="entry name" value="Alkaline Phosphatase, subunit A"/>
    <property type="match status" value="1"/>
</dbReference>
<comment type="caution">
    <text evidence="1">The sequence shown here is derived from an EMBL/GenBank/DDBJ whole genome shotgun (WGS) entry which is preliminary data.</text>
</comment>
<reference evidence="1 2" key="1">
    <citation type="submission" date="2013-08" db="EMBL/GenBank/DDBJ databases">
        <authorList>
            <person name="Durkin A.S."/>
            <person name="Haft D.R."/>
            <person name="McCorrison J."/>
            <person name="Torralba M."/>
            <person name="Gillis M."/>
            <person name="Haft D.H."/>
            <person name="Methe B."/>
            <person name="Sutton G."/>
            <person name="Nelson K.E."/>
        </authorList>
    </citation>
    <scope>NUCLEOTIDE SEQUENCE [LARGE SCALE GENOMIC DNA]</scope>
    <source>
        <strain evidence="1 2">ATCC 35536</strain>
    </source>
</reference>
<dbReference type="SUPFAM" id="SSF53649">
    <property type="entry name" value="Alkaline phosphatase-like"/>
    <property type="match status" value="1"/>
</dbReference>
<organism evidence="1 2">
    <name type="scientific">Treponema socranskii subsp. socranskii VPI DR56BR1116 = ATCC 35536</name>
    <dbReference type="NCBI Taxonomy" id="1125725"/>
    <lineage>
        <taxon>Bacteria</taxon>
        <taxon>Pseudomonadati</taxon>
        <taxon>Spirochaetota</taxon>
        <taxon>Spirochaetia</taxon>
        <taxon>Spirochaetales</taxon>
        <taxon>Treponemataceae</taxon>
        <taxon>Treponema</taxon>
    </lineage>
</organism>
<sequence>MKILLCFIDMLRPDLLNLYGNRFVSQVDLFFEKLGGTVYRNCYTPGPDTPRSTACILTGCYPKKNGCDARVKYPKYFLKKNISTFLDVLKDNGIALKFYLDRYNVDIGFLPQGFYTDENLCGSDLVIQDYLDKFTVKEDSFNFFYFPDFHNTVMDMDYSEKTPQIGLKKLYCILNILTEKLDFSNFDYCIFLSDHGYRLKRDMHKNLLDSYRSRIFLFVHKKGDEKIIYSDKLKSTLDIAPMIAQLYTGKEFKCDGMNLLSEYEHEYVLLEDHADFSVKLNQSIERYGVITPSGKYFTDCSGCWEYSGAVLSSDMQKYFTSLLENNMTQYKENEFLFERLQFYKKNIYLKYNSDGTLRRKSLKLRFKESVFFGWIKKVTYPIVKHLI</sequence>
<keyword evidence="2" id="KW-1185">Reference proteome</keyword>
<gene>
    <name evidence="1" type="ORF">HMPREF0860_0469</name>
</gene>